<dbReference type="AlphaFoldDB" id="A0A5N6PTF6"/>
<comment type="caution">
    <text evidence="2">The sequence shown here is derived from an EMBL/GenBank/DDBJ whole genome shotgun (WGS) entry which is preliminary data.</text>
</comment>
<accession>A0A5N6PTF6</accession>
<organism evidence="2 3">
    <name type="scientific">Mikania micrantha</name>
    <name type="common">bitter vine</name>
    <dbReference type="NCBI Taxonomy" id="192012"/>
    <lineage>
        <taxon>Eukaryota</taxon>
        <taxon>Viridiplantae</taxon>
        <taxon>Streptophyta</taxon>
        <taxon>Embryophyta</taxon>
        <taxon>Tracheophyta</taxon>
        <taxon>Spermatophyta</taxon>
        <taxon>Magnoliopsida</taxon>
        <taxon>eudicotyledons</taxon>
        <taxon>Gunneridae</taxon>
        <taxon>Pentapetalae</taxon>
        <taxon>asterids</taxon>
        <taxon>campanulids</taxon>
        <taxon>Asterales</taxon>
        <taxon>Asteraceae</taxon>
        <taxon>Asteroideae</taxon>
        <taxon>Heliantheae alliance</taxon>
        <taxon>Eupatorieae</taxon>
        <taxon>Mikania</taxon>
    </lineage>
</organism>
<reference evidence="2 3" key="1">
    <citation type="submission" date="2019-05" db="EMBL/GenBank/DDBJ databases">
        <title>Mikania micrantha, genome provides insights into the molecular mechanism of rapid growth.</title>
        <authorList>
            <person name="Liu B."/>
        </authorList>
    </citation>
    <scope>NUCLEOTIDE SEQUENCE [LARGE SCALE GENOMIC DNA]</scope>
    <source>
        <strain evidence="2">NLD-2019</strain>
        <tissue evidence="2">Leaf</tissue>
    </source>
</reference>
<gene>
    <name evidence="2" type="ORF">E3N88_07266</name>
</gene>
<proteinExistence type="predicted"/>
<evidence type="ECO:0000313" key="3">
    <source>
        <dbReference type="Proteomes" id="UP000326396"/>
    </source>
</evidence>
<evidence type="ECO:0000256" key="1">
    <source>
        <dbReference type="SAM" id="MobiDB-lite"/>
    </source>
</evidence>
<feature type="region of interest" description="Disordered" evidence="1">
    <location>
        <begin position="1"/>
        <end position="60"/>
    </location>
</feature>
<dbReference type="Proteomes" id="UP000326396">
    <property type="component" value="Linkage Group LG11"/>
</dbReference>
<name>A0A5N6PTF6_9ASTR</name>
<evidence type="ECO:0000313" key="2">
    <source>
        <dbReference type="EMBL" id="KAD6796370.1"/>
    </source>
</evidence>
<keyword evidence="3" id="KW-1185">Reference proteome</keyword>
<dbReference type="EMBL" id="SZYD01000003">
    <property type="protein sequence ID" value="KAD6796370.1"/>
    <property type="molecule type" value="Genomic_DNA"/>
</dbReference>
<feature type="compositionally biased region" description="Basic and acidic residues" evidence="1">
    <location>
        <begin position="20"/>
        <end position="32"/>
    </location>
</feature>
<protein>
    <submittedName>
        <fullName evidence="2">Uncharacterized protein</fullName>
    </submittedName>
</protein>
<sequence>MVPMIMNQDRKGSSHPNEVLADRTRLGPKELGPKILHGSTTTLLRSEPPPPQILHHVRRRPEKLGNEFEKETIVKVGSAFEREVRPFRSSTDRPPCEKEVRRGARRQWRSARRWSRSPVEVAVGGGARWSTQPVVEQRGSRPPVVDQATVGGAPVVDQAAVGGAPVVDQAVVGGRVF</sequence>